<accession>A0A9W4CVG3</accession>
<dbReference type="PROSITE" id="PS50191">
    <property type="entry name" value="CRAL_TRIO"/>
    <property type="match status" value="1"/>
</dbReference>
<evidence type="ECO:0000313" key="2">
    <source>
        <dbReference type="EMBL" id="CAD6499122.1"/>
    </source>
</evidence>
<dbReference type="Gene3D" id="1.10.8.20">
    <property type="entry name" value="N-terminal domain of phosphatidylinositol transfer protein sec14p"/>
    <property type="match status" value="1"/>
</dbReference>
<reference evidence="2" key="1">
    <citation type="submission" date="2020-10" db="EMBL/GenBank/DDBJ databases">
        <authorList>
            <person name="Muller C M."/>
        </authorList>
    </citation>
    <scope>NUCLEOTIDE SEQUENCE</scope>
    <source>
        <strain evidence="2">THUN-12</strain>
    </source>
</reference>
<feature type="domain" description="CRAL-TRIO" evidence="1">
    <location>
        <begin position="97"/>
        <end position="290"/>
    </location>
</feature>
<dbReference type="AlphaFoldDB" id="A0A9W4CVG3"/>
<dbReference type="SUPFAM" id="SSF46938">
    <property type="entry name" value="CRAL/TRIO N-terminal domain"/>
    <property type="match status" value="1"/>
</dbReference>
<proteinExistence type="predicted"/>
<dbReference type="CDD" id="cd00170">
    <property type="entry name" value="SEC14"/>
    <property type="match status" value="1"/>
</dbReference>
<dbReference type="InterPro" id="IPR036273">
    <property type="entry name" value="CRAL/TRIO_N_dom_sf"/>
</dbReference>
<gene>
    <name evidence="2" type="ORF">BGTH12_LOCUS480</name>
</gene>
<dbReference type="Pfam" id="PF00650">
    <property type="entry name" value="CRAL_TRIO"/>
    <property type="match status" value="1"/>
</dbReference>
<dbReference type="SMART" id="SM00516">
    <property type="entry name" value="SEC14"/>
    <property type="match status" value="1"/>
</dbReference>
<dbReference type="Pfam" id="PF03765">
    <property type="entry name" value="CRAL_TRIO_N"/>
    <property type="match status" value="1"/>
</dbReference>
<dbReference type="EMBL" id="CAJHIT010000001">
    <property type="protein sequence ID" value="CAD6499122.1"/>
    <property type="molecule type" value="Genomic_DNA"/>
</dbReference>
<evidence type="ECO:0000313" key="3">
    <source>
        <dbReference type="Proteomes" id="UP000683417"/>
    </source>
</evidence>
<dbReference type="Gene3D" id="3.40.525.10">
    <property type="entry name" value="CRAL-TRIO lipid binding domain"/>
    <property type="match status" value="1"/>
</dbReference>
<evidence type="ECO:0000259" key="1">
    <source>
        <dbReference type="PROSITE" id="PS50191"/>
    </source>
</evidence>
<dbReference type="InterPro" id="IPR011074">
    <property type="entry name" value="CRAL/TRIO_N_dom"/>
</dbReference>
<dbReference type="Proteomes" id="UP000683417">
    <property type="component" value="Unassembled WGS sequence"/>
</dbReference>
<dbReference type="SMART" id="SM01100">
    <property type="entry name" value="CRAL_TRIO_N"/>
    <property type="match status" value="1"/>
</dbReference>
<dbReference type="InterPro" id="IPR036865">
    <property type="entry name" value="CRAL-TRIO_dom_sf"/>
</dbReference>
<protein>
    <submittedName>
        <fullName evidence="2">BgTH12-04774</fullName>
    </submittedName>
</protein>
<dbReference type="SUPFAM" id="SSF52087">
    <property type="entry name" value="CRAL/TRIO domain"/>
    <property type="match status" value="1"/>
</dbReference>
<dbReference type="InterPro" id="IPR001251">
    <property type="entry name" value="CRAL-TRIO_dom"/>
</dbReference>
<dbReference type="InterPro" id="IPR051026">
    <property type="entry name" value="PI/PC_transfer"/>
</dbReference>
<organism evidence="2 3">
    <name type="scientific">Blumeria graminis f. sp. triticale</name>
    <dbReference type="NCBI Taxonomy" id="1689686"/>
    <lineage>
        <taxon>Eukaryota</taxon>
        <taxon>Fungi</taxon>
        <taxon>Dikarya</taxon>
        <taxon>Ascomycota</taxon>
        <taxon>Pezizomycotina</taxon>
        <taxon>Leotiomycetes</taxon>
        <taxon>Erysiphales</taxon>
        <taxon>Erysiphaceae</taxon>
        <taxon>Blumeria</taxon>
    </lineage>
</organism>
<comment type="caution">
    <text evidence="2">The sequence shown here is derived from an EMBL/GenBank/DDBJ whole genome shotgun (WGS) entry which is preliminary data.</text>
</comment>
<name>A0A9W4CVG3_BLUGR</name>
<sequence length="433" mass="48659">MIESAEAGSGYPHGHLGHLTTEQELALAGFKLLCKEKGYYEPLSPSSSASHDDATLLRFLRARRFEIASAVEQFIADVDWRKLNSVCEIYETIDLQHYEEARRIYPQWTGRCDRRGIPVYLFEVKHLTSQTMADYENSSKKTSTTAQTDNKTSSKILRLFALYENLTRFTMPLCTTATDRPYPDTPITQSSNIVDISGLGLRQFWNLREHMLNASTLATAHYPETLDRIFIIGAPSFFPTVWSWIKKWFDVNTTSKIFIIGAAETQQTLEGFIEPQNLPKKYGGELEFHYGDLPKLHANMEENISWEGDYSSFPGGPMYWVENDETLVAYAAGSSSGAVRNGKICTIRKTVKTQSEKTTHLGNSLSTARSKAYMDAKEIASLSSEKALLATSNDETCDLKLLATKPEIEIPDLVMPDVLKNNITSGEISNKQQ</sequence>
<dbReference type="PANTHER" id="PTHR45657">
    <property type="entry name" value="CRAL-TRIO DOMAIN-CONTAINING PROTEIN YKL091C-RELATED"/>
    <property type="match status" value="1"/>
</dbReference>
<dbReference type="PANTHER" id="PTHR45657:SF3">
    <property type="entry name" value="TRANSPORTER, PUTATIVE (AFU_ORTHOLOGUE AFUA_5G09260)-RELATED"/>
    <property type="match status" value="1"/>
</dbReference>